<reference evidence="1 2" key="1">
    <citation type="submission" date="2014-06" db="EMBL/GenBank/DDBJ databases">
        <title>Evolutionary Origins and Diversification of the Mycorrhizal Mutualists.</title>
        <authorList>
            <consortium name="DOE Joint Genome Institute"/>
            <consortium name="Mycorrhizal Genomics Consortium"/>
            <person name="Kohler A."/>
            <person name="Kuo A."/>
            <person name="Nagy L.G."/>
            <person name="Floudas D."/>
            <person name="Copeland A."/>
            <person name="Barry K.W."/>
            <person name="Cichocki N."/>
            <person name="Veneault-Fourrey C."/>
            <person name="LaButti K."/>
            <person name="Lindquist E.A."/>
            <person name="Lipzen A."/>
            <person name="Lundell T."/>
            <person name="Morin E."/>
            <person name="Murat C."/>
            <person name="Riley R."/>
            <person name="Ohm R."/>
            <person name="Sun H."/>
            <person name="Tunlid A."/>
            <person name="Henrissat B."/>
            <person name="Grigoriev I.V."/>
            <person name="Hibbett D.S."/>
            <person name="Martin F."/>
        </authorList>
    </citation>
    <scope>NUCLEOTIDE SEQUENCE [LARGE SCALE GENOMIC DNA]</scope>
    <source>
        <strain evidence="1 2">SS14</strain>
    </source>
</reference>
<dbReference type="Proteomes" id="UP000054279">
    <property type="component" value="Unassembled WGS sequence"/>
</dbReference>
<evidence type="ECO:0000313" key="1">
    <source>
        <dbReference type="EMBL" id="KIJ23643.1"/>
    </source>
</evidence>
<sequence length="65" mass="7321">MSQQPSKQDGPLPDCAMDTTFTTRGVQHVQAMSLDVQIKAQQDKAFLSVFHVQWVKKLSQCLLVM</sequence>
<gene>
    <name evidence="1" type="ORF">M422DRAFT_275726</name>
</gene>
<keyword evidence="2" id="KW-1185">Reference proteome</keyword>
<organism evidence="1 2">
    <name type="scientific">Sphaerobolus stellatus (strain SS14)</name>
    <dbReference type="NCBI Taxonomy" id="990650"/>
    <lineage>
        <taxon>Eukaryota</taxon>
        <taxon>Fungi</taxon>
        <taxon>Dikarya</taxon>
        <taxon>Basidiomycota</taxon>
        <taxon>Agaricomycotina</taxon>
        <taxon>Agaricomycetes</taxon>
        <taxon>Phallomycetidae</taxon>
        <taxon>Geastrales</taxon>
        <taxon>Sphaerobolaceae</taxon>
        <taxon>Sphaerobolus</taxon>
    </lineage>
</organism>
<dbReference type="HOGENOM" id="CLU_2851198_0_0_1"/>
<protein>
    <submittedName>
        <fullName evidence="1">Uncharacterized protein</fullName>
    </submittedName>
</protein>
<proteinExistence type="predicted"/>
<accession>A0A0C9T436</accession>
<evidence type="ECO:0000313" key="2">
    <source>
        <dbReference type="Proteomes" id="UP000054279"/>
    </source>
</evidence>
<dbReference type="AlphaFoldDB" id="A0A0C9T436"/>
<name>A0A0C9T436_SPHS4</name>
<dbReference type="EMBL" id="KN837618">
    <property type="protein sequence ID" value="KIJ23643.1"/>
    <property type="molecule type" value="Genomic_DNA"/>
</dbReference>